<evidence type="ECO:0000256" key="1">
    <source>
        <dbReference type="ARBA" id="ARBA00004651"/>
    </source>
</evidence>
<dbReference type="Proteomes" id="UP000243528">
    <property type="component" value="Unassembled WGS sequence"/>
</dbReference>
<evidence type="ECO:0000256" key="6">
    <source>
        <dbReference type="SAM" id="Phobius"/>
    </source>
</evidence>
<organism evidence="8 9">
    <name type="scientific">Haloactinopolyspora alba</name>
    <dbReference type="NCBI Taxonomy" id="648780"/>
    <lineage>
        <taxon>Bacteria</taxon>
        <taxon>Bacillati</taxon>
        <taxon>Actinomycetota</taxon>
        <taxon>Actinomycetes</taxon>
        <taxon>Jiangellales</taxon>
        <taxon>Jiangellaceae</taxon>
        <taxon>Haloactinopolyspora</taxon>
    </lineage>
</organism>
<keyword evidence="4 6" id="KW-1133">Transmembrane helix</keyword>
<keyword evidence="9" id="KW-1185">Reference proteome</keyword>
<dbReference type="GO" id="GO:0005886">
    <property type="term" value="C:plasma membrane"/>
    <property type="evidence" value="ECO:0007669"/>
    <property type="project" value="UniProtKB-SubCell"/>
</dbReference>
<keyword evidence="5 6" id="KW-0472">Membrane</keyword>
<gene>
    <name evidence="8" type="ORF">CLV30_11035</name>
</gene>
<evidence type="ECO:0000256" key="3">
    <source>
        <dbReference type="ARBA" id="ARBA00022692"/>
    </source>
</evidence>
<protein>
    <submittedName>
        <fullName evidence="8">Integral membrane protein</fullName>
    </submittedName>
</protein>
<dbReference type="RefSeq" id="WP_240723326.1">
    <property type="nucleotide sequence ID" value="NZ_PYGE01000010.1"/>
</dbReference>
<dbReference type="PANTHER" id="PTHR40077">
    <property type="entry name" value="MEMBRANE PROTEIN-RELATED"/>
    <property type="match status" value="1"/>
</dbReference>
<feature type="transmembrane region" description="Helical" evidence="6">
    <location>
        <begin position="7"/>
        <end position="31"/>
    </location>
</feature>
<evidence type="ECO:0000313" key="9">
    <source>
        <dbReference type="Proteomes" id="UP000243528"/>
    </source>
</evidence>
<evidence type="ECO:0000256" key="5">
    <source>
        <dbReference type="ARBA" id="ARBA00023136"/>
    </source>
</evidence>
<dbReference type="PANTHER" id="PTHR40077:SF1">
    <property type="entry name" value="MEMBRANE PROTEIN"/>
    <property type="match status" value="1"/>
</dbReference>
<evidence type="ECO:0000313" key="8">
    <source>
        <dbReference type="EMBL" id="PSL02382.1"/>
    </source>
</evidence>
<evidence type="ECO:0000256" key="2">
    <source>
        <dbReference type="ARBA" id="ARBA00022475"/>
    </source>
</evidence>
<dbReference type="InterPro" id="IPR023845">
    <property type="entry name" value="DUF3817_TM"/>
</dbReference>
<dbReference type="Pfam" id="PF12823">
    <property type="entry name" value="DUF3817"/>
    <property type="match status" value="1"/>
</dbReference>
<dbReference type="NCBIfam" id="TIGR03954">
    <property type="entry name" value="integ_memb_HG"/>
    <property type="match status" value="1"/>
</dbReference>
<keyword evidence="3 6" id="KW-0812">Transmembrane</keyword>
<accession>A0A2P8DYT7</accession>
<dbReference type="AlphaFoldDB" id="A0A2P8DYT7"/>
<keyword evidence="2" id="KW-1003">Cell membrane</keyword>
<feature type="domain" description="DUF3817" evidence="7">
    <location>
        <begin position="6"/>
        <end position="92"/>
    </location>
</feature>
<comment type="caution">
    <text evidence="8">The sequence shown here is derived from an EMBL/GenBank/DDBJ whole genome shotgun (WGS) entry which is preliminary data.</text>
</comment>
<feature type="transmembrane region" description="Helical" evidence="6">
    <location>
        <begin position="37"/>
        <end position="58"/>
    </location>
</feature>
<proteinExistence type="predicted"/>
<name>A0A2P8DYT7_9ACTN</name>
<sequence length="104" mass="11408">MSAAVRWFRIAAVAEAVSWVGLLIGMVFKYLVVENEIGVQIFGPVHGGVFIVYVLTVLAAARAERWRPSTWILGLVSSVPPLMTLWFERRVTPAERGSGPVPVS</sequence>
<dbReference type="EMBL" id="PYGE01000010">
    <property type="protein sequence ID" value="PSL02382.1"/>
    <property type="molecule type" value="Genomic_DNA"/>
</dbReference>
<evidence type="ECO:0000259" key="7">
    <source>
        <dbReference type="Pfam" id="PF12823"/>
    </source>
</evidence>
<comment type="subcellular location">
    <subcellularLocation>
        <location evidence="1">Cell membrane</location>
        <topology evidence="1">Multi-pass membrane protein</topology>
    </subcellularLocation>
</comment>
<reference evidence="8 9" key="1">
    <citation type="submission" date="2018-03" db="EMBL/GenBank/DDBJ databases">
        <title>Genomic Encyclopedia of Archaeal and Bacterial Type Strains, Phase II (KMG-II): from individual species to whole genera.</title>
        <authorList>
            <person name="Goeker M."/>
        </authorList>
    </citation>
    <scope>NUCLEOTIDE SEQUENCE [LARGE SCALE GENOMIC DNA]</scope>
    <source>
        <strain evidence="8 9">DSM 45211</strain>
    </source>
</reference>
<evidence type="ECO:0000256" key="4">
    <source>
        <dbReference type="ARBA" id="ARBA00022989"/>
    </source>
</evidence>